<dbReference type="AlphaFoldDB" id="A0A315ZWZ5"/>
<evidence type="ECO:0000313" key="1">
    <source>
        <dbReference type="EMBL" id="PWJ41847.1"/>
    </source>
</evidence>
<reference evidence="1 2" key="1">
    <citation type="submission" date="2018-03" db="EMBL/GenBank/DDBJ databases">
        <title>Genomic Encyclopedia of Archaeal and Bacterial Type Strains, Phase II (KMG-II): from individual species to whole genera.</title>
        <authorList>
            <person name="Goeker M."/>
        </authorList>
    </citation>
    <scope>NUCLEOTIDE SEQUENCE [LARGE SCALE GENOMIC DNA]</scope>
    <source>
        <strain evidence="1 2">DSM 28229</strain>
    </source>
</reference>
<dbReference type="EMBL" id="QGDO01000003">
    <property type="protein sequence ID" value="PWJ41847.1"/>
    <property type="molecule type" value="Genomic_DNA"/>
</dbReference>
<dbReference type="Proteomes" id="UP000245535">
    <property type="component" value="Unassembled WGS sequence"/>
</dbReference>
<organism evidence="1 2">
    <name type="scientific">Sediminitomix flava</name>
    <dbReference type="NCBI Taxonomy" id="379075"/>
    <lineage>
        <taxon>Bacteria</taxon>
        <taxon>Pseudomonadati</taxon>
        <taxon>Bacteroidota</taxon>
        <taxon>Cytophagia</taxon>
        <taxon>Cytophagales</taxon>
        <taxon>Flammeovirgaceae</taxon>
        <taxon>Sediminitomix</taxon>
    </lineage>
</organism>
<protein>
    <submittedName>
        <fullName evidence="1">Uncharacterized protein</fullName>
    </submittedName>
</protein>
<name>A0A315ZWZ5_SEDFL</name>
<comment type="caution">
    <text evidence="1">The sequence shown here is derived from an EMBL/GenBank/DDBJ whole genome shotgun (WGS) entry which is preliminary data.</text>
</comment>
<evidence type="ECO:0000313" key="2">
    <source>
        <dbReference type="Proteomes" id="UP000245535"/>
    </source>
</evidence>
<accession>A0A315ZWZ5</accession>
<proteinExistence type="predicted"/>
<dbReference type="OrthoDB" id="962559at2"/>
<keyword evidence="2" id="KW-1185">Reference proteome</keyword>
<gene>
    <name evidence="1" type="ORF">BC781_10397</name>
</gene>
<sequence length="199" mass="22949">MSIDVKQIQKNYELFSDQEIVKIATHDVINLAPEAVEILIQQIEKRNLDASLLESVKLQAEPLSEKEFNVYFQAITHMKCPECGEKNGTLQGHLIRKVMSFIVLTYSSKRPIICCSDCGESEKQSSLIKTFLLGWWGLPFGILKTPYYLISHFLDRGKLDQISDQIIADFIHLNYPIIRKNFSNEDAIQELVYHYNHKS</sequence>
<dbReference type="RefSeq" id="WP_109618237.1">
    <property type="nucleotide sequence ID" value="NZ_QGDO01000003.1"/>
</dbReference>